<gene>
    <name evidence="2" type="ORF">NDU88_000850</name>
</gene>
<protein>
    <submittedName>
        <fullName evidence="2">Uncharacterized protein</fullName>
    </submittedName>
</protein>
<organism evidence="2 3">
    <name type="scientific">Pleurodeles waltl</name>
    <name type="common">Iberian ribbed newt</name>
    <dbReference type="NCBI Taxonomy" id="8319"/>
    <lineage>
        <taxon>Eukaryota</taxon>
        <taxon>Metazoa</taxon>
        <taxon>Chordata</taxon>
        <taxon>Craniata</taxon>
        <taxon>Vertebrata</taxon>
        <taxon>Euteleostomi</taxon>
        <taxon>Amphibia</taxon>
        <taxon>Batrachia</taxon>
        <taxon>Caudata</taxon>
        <taxon>Salamandroidea</taxon>
        <taxon>Salamandridae</taxon>
        <taxon>Pleurodelinae</taxon>
        <taxon>Pleurodeles</taxon>
    </lineage>
</organism>
<dbReference type="Proteomes" id="UP001066276">
    <property type="component" value="Chromosome 3_1"/>
</dbReference>
<evidence type="ECO:0000313" key="2">
    <source>
        <dbReference type="EMBL" id="KAJ1184040.1"/>
    </source>
</evidence>
<evidence type="ECO:0000313" key="3">
    <source>
        <dbReference type="Proteomes" id="UP001066276"/>
    </source>
</evidence>
<sequence>MKASRSLARRCKFRHAGLLADSEQKVNSSGLRSVNASADGLGGRASQQDGQRSSQNNSGLGQRPLTGVHPVDSDVDSKACGKGMLINSMA</sequence>
<feature type="region of interest" description="Disordered" evidence="1">
    <location>
        <begin position="22"/>
        <end position="90"/>
    </location>
</feature>
<feature type="compositionally biased region" description="Polar residues" evidence="1">
    <location>
        <begin position="25"/>
        <end position="36"/>
    </location>
</feature>
<comment type="caution">
    <text evidence="2">The sequence shown here is derived from an EMBL/GenBank/DDBJ whole genome shotgun (WGS) entry which is preliminary data.</text>
</comment>
<dbReference type="EMBL" id="JANPWB010000005">
    <property type="protein sequence ID" value="KAJ1184040.1"/>
    <property type="molecule type" value="Genomic_DNA"/>
</dbReference>
<reference evidence="2" key="1">
    <citation type="journal article" date="2022" name="bioRxiv">
        <title>Sequencing and chromosome-scale assembly of the giantPleurodeles waltlgenome.</title>
        <authorList>
            <person name="Brown T."/>
            <person name="Elewa A."/>
            <person name="Iarovenko S."/>
            <person name="Subramanian E."/>
            <person name="Araus A.J."/>
            <person name="Petzold A."/>
            <person name="Susuki M."/>
            <person name="Suzuki K.-i.T."/>
            <person name="Hayashi T."/>
            <person name="Toyoda A."/>
            <person name="Oliveira C."/>
            <person name="Osipova E."/>
            <person name="Leigh N.D."/>
            <person name="Simon A."/>
            <person name="Yun M.H."/>
        </authorList>
    </citation>
    <scope>NUCLEOTIDE SEQUENCE</scope>
    <source>
        <strain evidence="2">20211129_DDA</strain>
        <tissue evidence="2">Liver</tissue>
    </source>
</reference>
<feature type="compositionally biased region" description="Polar residues" evidence="1">
    <location>
        <begin position="45"/>
        <end position="60"/>
    </location>
</feature>
<dbReference type="AlphaFoldDB" id="A0AAV7U5E0"/>
<name>A0AAV7U5E0_PLEWA</name>
<keyword evidence="3" id="KW-1185">Reference proteome</keyword>
<proteinExistence type="predicted"/>
<evidence type="ECO:0000256" key="1">
    <source>
        <dbReference type="SAM" id="MobiDB-lite"/>
    </source>
</evidence>
<accession>A0AAV7U5E0</accession>